<dbReference type="VEuPathDB" id="FungiDB:ASPNIDRAFT2_1132000"/>
<dbReference type="VEuPathDB" id="FungiDB:M747DRAFT_355316"/>
<evidence type="ECO:0000256" key="2">
    <source>
        <dbReference type="SAM" id="SignalP"/>
    </source>
</evidence>
<dbReference type="OMA" id="AWPAENE"/>
<sequence length="297" mass="32224">MKWTPEKDQLVSLLLFPLFLSDTQPTPSILFPLPTLPILPILPPSLTPYRTILSTSKQTTHPHIQLLLKILETHSLSVDAKRVAEAWPKSLGPDTPTPRAISERLVRMRNTARESSGMEGHFSIGKGLKTGSPMTKSTASAASSPASVSTPYKLHVSNARKGSALKRKRNDDDDDEDGDVGEYTPTPAKMKVEGGSDTEIENGMETPTKAMKGKGMSARSSAQLKKEVVDLESEAEVAPVKRVRKASALAPGMVEWKDEDDEGDGDSSASEYVPEVEDKGEGIYSAEEFDDGDLYDA</sequence>
<protein>
    <submittedName>
        <fullName evidence="3">Similar to An01g05880</fullName>
    </submittedName>
</protein>
<dbReference type="OrthoDB" id="5420368at2759"/>
<organism evidence="3 4">
    <name type="scientific">Aspergillus niger</name>
    <dbReference type="NCBI Taxonomy" id="5061"/>
    <lineage>
        <taxon>Eukaryota</taxon>
        <taxon>Fungi</taxon>
        <taxon>Dikarya</taxon>
        <taxon>Ascomycota</taxon>
        <taxon>Pezizomycotina</taxon>
        <taxon>Eurotiomycetes</taxon>
        <taxon>Eurotiomycetidae</taxon>
        <taxon>Eurotiales</taxon>
        <taxon>Aspergillaceae</taxon>
        <taxon>Aspergillus</taxon>
        <taxon>Aspergillus subgen. Circumdati</taxon>
    </lineage>
</organism>
<name>A0A100I320_ASPNG</name>
<dbReference type="VEuPathDB" id="FungiDB:ATCC64974_18620"/>
<evidence type="ECO:0000313" key="3">
    <source>
        <dbReference type="EMBL" id="GAQ33804.1"/>
    </source>
</evidence>
<evidence type="ECO:0000313" key="4">
    <source>
        <dbReference type="Proteomes" id="UP000068243"/>
    </source>
</evidence>
<comment type="caution">
    <text evidence="3">The sequence shown here is derived from an EMBL/GenBank/DDBJ whole genome shotgun (WGS) entry which is preliminary data.</text>
</comment>
<dbReference type="Proteomes" id="UP000068243">
    <property type="component" value="Unassembled WGS sequence"/>
</dbReference>
<proteinExistence type="predicted"/>
<feature type="region of interest" description="Disordered" evidence="1">
    <location>
        <begin position="253"/>
        <end position="297"/>
    </location>
</feature>
<feature type="compositionally biased region" description="Acidic residues" evidence="1">
    <location>
        <begin position="287"/>
        <end position="297"/>
    </location>
</feature>
<feature type="region of interest" description="Disordered" evidence="1">
    <location>
        <begin position="112"/>
        <end position="219"/>
    </location>
</feature>
<gene>
    <name evidence="3" type="ORF">ABL_00358</name>
</gene>
<dbReference type="AlphaFoldDB" id="A0A100I320"/>
<dbReference type="VEuPathDB" id="FungiDB:An01g05880"/>
<keyword evidence="2" id="KW-0732">Signal</keyword>
<dbReference type="EMBL" id="BCMY01000001">
    <property type="protein sequence ID" value="GAQ33804.1"/>
    <property type="molecule type" value="Genomic_DNA"/>
</dbReference>
<accession>A0A100I320</accession>
<reference evidence="4" key="1">
    <citation type="journal article" date="2016" name="Genome Announc.">
        <title>Draft genome sequence of Aspergillus niger strain An76.</title>
        <authorList>
            <person name="Gong W."/>
            <person name="Cheng Z."/>
            <person name="Zhang H."/>
            <person name="Liu L."/>
            <person name="Gao P."/>
            <person name="Wang L."/>
        </authorList>
    </citation>
    <scope>NUCLEOTIDE SEQUENCE [LARGE SCALE GENOMIC DNA]</scope>
    <source>
        <strain evidence="4">An76</strain>
    </source>
</reference>
<evidence type="ECO:0000256" key="1">
    <source>
        <dbReference type="SAM" id="MobiDB-lite"/>
    </source>
</evidence>
<feature type="chain" id="PRO_5007087113" evidence="2">
    <location>
        <begin position="26"/>
        <end position="297"/>
    </location>
</feature>
<feature type="compositionally biased region" description="Low complexity" evidence="1">
    <location>
        <begin position="132"/>
        <end position="151"/>
    </location>
</feature>
<feature type="signal peptide" evidence="2">
    <location>
        <begin position="1"/>
        <end position="25"/>
    </location>
</feature>